<feature type="domain" description="Integrase catalytic" evidence="2">
    <location>
        <begin position="83"/>
        <end position="177"/>
    </location>
</feature>
<dbReference type="Pfam" id="PF25597">
    <property type="entry name" value="SH3_retrovirus"/>
    <property type="match status" value="1"/>
</dbReference>
<dbReference type="InterPro" id="IPR001584">
    <property type="entry name" value="Integrase_cat-core"/>
</dbReference>
<dbReference type="PROSITE" id="PS50994">
    <property type="entry name" value="INTEGRASE"/>
    <property type="match status" value="1"/>
</dbReference>
<evidence type="ECO:0000256" key="1">
    <source>
        <dbReference type="SAM" id="MobiDB-lite"/>
    </source>
</evidence>
<keyword evidence="4" id="KW-1185">Reference proteome</keyword>
<dbReference type="PANTHER" id="PTHR42648">
    <property type="entry name" value="TRANSPOSASE, PUTATIVE-RELATED"/>
    <property type="match status" value="1"/>
</dbReference>
<dbReference type="GO" id="GO:0015074">
    <property type="term" value="P:DNA integration"/>
    <property type="evidence" value="ECO:0007669"/>
    <property type="project" value="InterPro"/>
</dbReference>
<reference evidence="3" key="1">
    <citation type="journal article" date="2020" name="bioRxiv">
        <title>Hybrid origin of Populus tomentosa Carr. identified through genome sequencing and phylogenomic analysis.</title>
        <authorList>
            <person name="An X."/>
            <person name="Gao K."/>
            <person name="Chen Z."/>
            <person name="Li J."/>
            <person name="Yang X."/>
            <person name="Yang X."/>
            <person name="Zhou J."/>
            <person name="Guo T."/>
            <person name="Zhao T."/>
            <person name="Huang S."/>
            <person name="Miao D."/>
            <person name="Khan W.U."/>
            <person name="Rao P."/>
            <person name="Ye M."/>
            <person name="Lei B."/>
            <person name="Liao W."/>
            <person name="Wang J."/>
            <person name="Ji L."/>
            <person name="Li Y."/>
            <person name="Guo B."/>
            <person name="Mustafa N.S."/>
            <person name="Li S."/>
            <person name="Yun Q."/>
            <person name="Keller S.R."/>
            <person name="Mao J."/>
            <person name="Zhang R."/>
            <person name="Strauss S.H."/>
        </authorList>
    </citation>
    <scope>NUCLEOTIDE SEQUENCE</scope>
    <source>
        <strain evidence="3">GM15</strain>
        <tissue evidence="3">Leaf</tissue>
    </source>
</reference>
<dbReference type="InterPro" id="IPR039537">
    <property type="entry name" value="Retrotran_Ty1/copia-like"/>
</dbReference>
<feature type="region of interest" description="Disordered" evidence="1">
    <location>
        <begin position="228"/>
        <end position="274"/>
    </location>
</feature>
<name>A0A8X8A010_POPTO</name>
<protein>
    <recommendedName>
        <fullName evidence="2">Integrase catalytic domain-containing protein</fullName>
    </recommendedName>
</protein>
<evidence type="ECO:0000313" key="3">
    <source>
        <dbReference type="EMBL" id="KAG6772135.1"/>
    </source>
</evidence>
<dbReference type="AlphaFoldDB" id="A0A8X8A010"/>
<feature type="compositionally biased region" description="Polar residues" evidence="1">
    <location>
        <begin position="233"/>
        <end position="243"/>
    </location>
</feature>
<evidence type="ECO:0000313" key="4">
    <source>
        <dbReference type="Proteomes" id="UP000886885"/>
    </source>
</evidence>
<sequence length="299" mass="34602">MERKKDRQEADRMTQSYTPGYKKLYCCATSGGAKWSFQTLGTGRMKITQWHATCLKFKDQVIDVFKDFHARVERETGRKLKCIRSDNGGEYRGPFEKYCREHGIKLEKTIPKTPQQNGVVERMNKTIVEKIRCLLSHTKLPKSFWGEAMKTAVVMINLSPSIPFDFDVLNRVWKGKDVSYAHLIVFGCKAFIHIPRDERLWDPKEKKIVRSRDVIFFEDQTIEDFEQNEKTESTTFIPSNSNPRPTPQLPLMPTNHEGDLQNDDNGGFLNEPLVGDLESANDDIDVIYEQFMQEAPDEL</sequence>
<comment type="caution">
    <text evidence="3">The sequence shown here is derived from an EMBL/GenBank/DDBJ whole genome shotgun (WGS) entry which is preliminary data.</text>
</comment>
<organism evidence="3 4">
    <name type="scientific">Populus tomentosa</name>
    <name type="common">Chinese white poplar</name>
    <dbReference type="NCBI Taxonomy" id="118781"/>
    <lineage>
        <taxon>Eukaryota</taxon>
        <taxon>Viridiplantae</taxon>
        <taxon>Streptophyta</taxon>
        <taxon>Embryophyta</taxon>
        <taxon>Tracheophyta</taxon>
        <taxon>Spermatophyta</taxon>
        <taxon>Magnoliopsida</taxon>
        <taxon>eudicotyledons</taxon>
        <taxon>Gunneridae</taxon>
        <taxon>Pentapetalae</taxon>
        <taxon>rosids</taxon>
        <taxon>fabids</taxon>
        <taxon>Malpighiales</taxon>
        <taxon>Salicaceae</taxon>
        <taxon>Saliceae</taxon>
        <taxon>Populus</taxon>
    </lineage>
</organism>
<evidence type="ECO:0000259" key="2">
    <source>
        <dbReference type="PROSITE" id="PS50994"/>
    </source>
</evidence>
<proteinExistence type="predicted"/>
<dbReference type="PANTHER" id="PTHR42648:SF28">
    <property type="entry name" value="TRANSPOSON-ENCODED PROTEIN WITH RIBONUCLEASE H-LIKE AND RETROVIRUS ZINC FINGER-LIKE DOMAINS"/>
    <property type="match status" value="1"/>
</dbReference>
<dbReference type="InterPro" id="IPR057670">
    <property type="entry name" value="SH3_retrovirus"/>
</dbReference>
<dbReference type="Proteomes" id="UP000886885">
    <property type="component" value="Chromosome 6A"/>
</dbReference>
<accession>A0A8X8A010</accession>
<gene>
    <name evidence="3" type="ORF">POTOM_023531</name>
</gene>
<dbReference type="OrthoDB" id="413361at2759"/>
<dbReference type="EMBL" id="JAAWWB010000011">
    <property type="protein sequence ID" value="KAG6772135.1"/>
    <property type="molecule type" value="Genomic_DNA"/>
</dbReference>